<organism evidence="2 3">
    <name type="scientific">Dipteronia sinensis</name>
    <dbReference type="NCBI Taxonomy" id="43782"/>
    <lineage>
        <taxon>Eukaryota</taxon>
        <taxon>Viridiplantae</taxon>
        <taxon>Streptophyta</taxon>
        <taxon>Embryophyta</taxon>
        <taxon>Tracheophyta</taxon>
        <taxon>Spermatophyta</taxon>
        <taxon>Magnoliopsida</taxon>
        <taxon>eudicotyledons</taxon>
        <taxon>Gunneridae</taxon>
        <taxon>Pentapetalae</taxon>
        <taxon>rosids</taxon>
        <taxon>malvids</taxon>
        <taxon>Sapindales</taxon>
        <taxon>Sapindaceae</taxon>
        <taxon>Hippocastanoideae</taxon>
        <taxon>Acereae</taxon>
        <taxon>Dipteronia</taxon>
    </lineage>
</organism>
<name>A0AAE0A623_9ROSI</name>
<keyword evidence="3" id="KW-1185">Reference proteome</keyword>
<accession>A0AAE0A623</accession>
<dbReference type="AlphaFoldDB" id="A0AAE0A623"/>
<dbReference type="Proteomes" id="UP001281410">
    <property type="component" value="Unassembled WGS sequence"/>
</dbReference>
<comment type="caution">
    <text evidence="2">The sequence shown here is derived from an EMBL/GenBank/DDBJ whole genome shotgun (WGS) entry which is preliminary data.</text>
</comment>
<protein>
    <submittedName>
        <fullName evidence="2">Uncharacterized protein</fullName>
    </submittedName>
</protein>
<feature type="region of interest" description="Disordered" evidence="1">
    <location>
        <begin position="140"/>
        <end position="166"/>
    </location>
</feature>
<proteinExistence type="predicted"/>
<sequence length="317" mass="35184">MEVMMVALATMEVAICMRRWRSASGGGDQPPPTVGADLEAKERQIASVSCFSSQFVYLWLPCLLRPPPPADLHLCLQFVSHWLPCLLRLPPPADLHLRLQFVSLWLPSLLRPPPPADLHLRLQIATSVVANAIISTSIPSQKRLGESSHHKPSGPPPNSRSAASLSPYASAAPSKDIFEVKTPSMPQLPQHKELFLSLSPYHAKLVGESYLGRKRPIYECTEVQKCRKSKDVNKETSKDLVTCRSGVHIYSYDLVKAQAEFEVELMPYKETGLVCYDSDAIEIDDEDDSDKDLVEKEEETNCADLGGGWGRIIFPPV</sequence>
<evidence type="ECO:0000313" key="3">
    <source>
        <dbReference type="Proteomes" id="UP001281410"/>
    </source>
</evidence>
<reference evidence="2" key="1">
    <citation type="journal article" date="2023" name="Plant J.">
        <title>Genome sequences and population genomics provide insights into the demographic history, inbreeding, and mutation load of two 'living fossil' tree species of Dipteronia.</title>
        <authorList>
            <person name="Feng Y."/>
            <person name="Comes H.P."/>
            <person name="Chen J."/>
            <person name="Zhu S."/>
            <person name="Lu R."/>
            <person name="Zhang X."/>
            <person name="Li P."/>
            <person name="Qiu J."/>
            <person name="Olsen K.M."/>
            <person name="Qiu Y."/>
        </authorList>
    </citation>
    <scope>NUCLEOTIDE SEQUENCE</scope>
    <source>
        <strain evidence="2">NBL</strain>
    </source>
</reference>
<evidence type="ECO:0000256" key="1">
    <source>
        <dbReference type="SAM" id="MobiDB-lite"/>
    </source>
</evidence>
<evidence type="ECO:0000313" key="2">
    <source>
        <dbReference type="EMBL" id="KAK3204650.1"/>
    </source>
</evidence>
<dbReference type="EMBL" id="JANJYJ010000006">
    <property type="protein sequence ID" value="KAK3204650.1"/>
    <property type="molecule type" value="Genomic_DNA"/>
</dbReference>
<gene>
    <name evidence="2" type="ORF">Dsin_018696</name>
</gene>